<protein>
    <submittedName>
        <fullName evidence="2">Uncharacterized protein</fullName>
    </submittedName>
</protein>
<proteinExistence type="predicted"/>
<dbReference type="InterPro" id="IPR055323">
    <property type="entry name" value="C57A10.07/YOR238W"/>
</dbReference>
<organism evidence="2 3">
    <name type="scientific">Pichia kluyveri</name>
    <name type="common">Yeast</name>
    <dbReference type="NCBI Taxonomy" id="36015"/>
    <lineage>
        <taxon>Eukaryota</taxon>
        <taxon>Fungi</taxon>
        <taxon>Dikarya</taxon>
        <taxon>Ascomycota</taxon>
        <taxon>Saccharomycotina</taxon>
        <taxon>Pichiomycetes</taxon>
        <taxon>Pichiales</taxon>
        <taxon>Pichiaceae</taxon>
        <taxon>Pichia</taxon>
    </lineage>
</organism>
<evidence type="ECO:0000313" key="2">
    <source>
        <dbReference type="EMBL" id="GMM45086.1"/>
    </source>
</evidence>
<keyword evidence="1" id="KW-0812">Transmembrane</keyword>
<comment type="caution">
    <text evidence="2">The sequence shown here is derived from an EMBL/GenBank/DDBJ whole genome shotgun (WGS) entry which is preliminary data.</text>
</comment>
<dbReference type="GO" id="GO:0005737">
    <property type="term" value="C:cytoplasm"/>
    <property type="evidence" value="ECO:0007669"/>
    <property type="project" value="TreeGrafter"/>
</dbReference>
<keyword evidence="1" id="KW-0472">Membrane</keyword>
<reference evidence="2 3" key="1">
    <citation type="journal article" date="2023" name="Elife">
        <title>Identification of key yeast species and microbe-microbe interactions impacting larval growth of Drosophila in the wild.</title>
        <authorList>
            <person name="Mure A."/>
            <person name="Sugiura Y."/>
            <person name="Maeda R."/>
            <person name="Honda K."/>
            <person name="Sakurai N."/>
            <person name="Takahashi Y."/>
            <person name="Watada M."/>
            <person name="Katoh T."/>
            <person name="Gotoh A."/>
            <person name="Gotoh Y."/>
            <person name="Taniguchi I."/>
            <person name="Nakamura K."/>
            <person name="Hayashi T."/>
            <person name="Katayama T."/>
            <person name="Uemura T."/>
            <person name="Hattori Y."/>
        </authorList>
    </citation>
    <scope>NUCLEOTIDE SEQUENCE [LARGE SCALE GENOMIC DNA]</scope>
    <source>
        <strain evidence="2 3">PK-24</strain>
    </source>
</reference>
<keyword evidence="3" id="KW-1185">Reference proteome</keyword>
<dbReference type="PANTHER" id="PTHR28110">
    <property type="entry name" value="TRANSMEMBRANE PROTEIN"/>
    <property type="match status" value="1"/>
</dbReference>
<dbReference type="PANTHER" id="PTHR28110:SF1">
    <property type="entry name" value="TRANSMEMBRANE PROTEIN"/>
    <property type="match status" value="1"/>
</dbReference>
<name>A0AAV5R384_PICKL</name>
<keyword evidence="1" id="KW-1133">Transmembrane helix</keyword>
<dbReference type="EMBL" id="BTGB01000001">
    <property type="protein sequence ID" value="GMM45086.1"/>
    <property type="molecule type" value="Genomic_DNA"/>
</dbReference>
<dbReference type="Proteomes" id="UP001378960">
    <property type="component" value="Unassembled WGS sequence"/>
</dbReference>
<feature type="transmembrane region" description="Helical" evidence="1">
    <location>
        <begin position="28"/>
        <end position="46"/>
    </location>
</feature>
<evidence type="ECO:0000256" key="1">
    <source>
        <dbReference type="SAM" id="Phobius"/>
    </source>
</evidence>
<dbReference type="AlphaFoldDB" id="A0AAV5R384"/>
<evidence type="ECO:0000313" key="3">
    <source>
        <dbReference type="Proteomes" id="UP001378960"/>
    </source>
</evidence>
<gene>
    <name evidence="2" type="ORF">DAPK24_016610</name>
</gene>
<sequence>MASIYWSIKFRMSRLLNNIRFLIIRNRIQFFIFLAISIVLFAFYGLSNDNIFDESGSIIINEGKPKTQKMNKVNDFSDIDYPQVENLIILPCHGIFAPELNSKIGSNNVDDGNRFSIGLDMDNWLLEPFQKQSEDHISFFKHLELSLLELHNNIGNSALVISGGYTKDKIEKSESSSYLQLAENVGFLKNPYFRKNTNILIDEFARDSYENILYSLITFYKRFHKLPNKITIIGFGFKRERFLSSHLVTLGYYSIPNKEDDNITLKKLSDTNHVKYIESGPFLPEDNSMSIDEYAIYEKTFWDDLYKSENNNALKLFKQNPFGSKGSKLYEKKLKRDPWNKHSLLNSIYTTDNEILNNLIKIDQLEINDAWNLYNREILPHFPLYE</sequence>
<accession>A0AAV5R384</accession>